<accession>A0A6G4XP77</accession>
<keyword evidence="2" id="KW-1185">Reference proteome</keyword>
<dbReference type="AlphaFoldDB" id="A0A6G4XP77"/>
<sequence>MTEQLGAGPERTVVSDATVVTGPAMTHRIWRTATHALVVGPHADNGPYGYLTHLQLSLTPLGCGPELPPAGDEKALAQWITAHVDW</sequence>
<dbReference type="EMBL" id="JAAKZW010000139">
    <property type="protein sequence ID" value="NGO79238.1"/>
    <property type="molecule type" value="Genomic_DNA"/>
</dbReference>
<organism evidence="1 2">
    <name type="scientific">Streptomyces mesophilus</name>
    <dbReference type="NCBI Taxonomy" id="1775132"/>
    <lineage>
        <taxon>Bacteria</taxon>
        <taxon>Bacillati</taxon>
        <taxon>Actinomycetota</taxon>
        <taxon>Actinomycetes</taxon>
        <taxon>Kitasatosporales</taxon>
        <taxon>Streptomycetaceae</taxon>
        <taxon>Streptomyces</taxon>
    </lineage>
</organism>
<comment type="caution">
    <text evidence="1">The sequence shown here is derived from an EMBL/GenBank/DDBJ whole genome shotgun (WGS) entry which is preliminary data.</text>
</comment>
<reference evidence="1 2" key="1">
    <citation type="submission" date="2020-02" db="EMBL/GenBank/DDBJ databases">
        <title>Whole-genome analyses of novel actinobacteria.</title>
        <authorList>
            <person name="Sahin N."/>
            <person name="Tokatli A."/>
        </authorList>
    </citation>
    <scope>NUCLEOTIDE SEQUENCE [LARGE SCALE GENOMIC DNA]</scope>
    <source>
        <strain evidence="1 2">YC504</strain>
    </source>
</reference>
<dbReference type="Proteomes" id="UP000481109">
    <property type="component" value="Unassembled WGS sequence"/>
</dbReference>
<evidence type="ECO:0000313" key="1">
    <source>
        <dbReference type="EMBL" id="NGO79238.1"/>
    </source>
</evidence>
<name>A0A6G4XP77_9ACTN</name>
<proteinExistence type="predicted"/>
<gene>
    <name evidence="1" type="ORF">G6045_26820</name>
</gene>
<protein>
    <submittedName>
        <fullName evidence="1">Uncharacterized protein</fullName>
    </submittedName>
</protein>
<evidence type="ECO:0000313" key="2">
    <source>
        <dbReference type="Proteomes" id="UP000481109"/>
    </source>
</evidence>